<protein>
    <recommendedName>
        <fullName evidence="5">DNA mismatch repair proteins mutS family domain-containing protein</fullName>
    </recommendedName>
</protein>
<sequence length="561" mass="62930">MYYFLVVALVLIAMVVIFYIRLYYSKLSWTKKRLAKIRGKWAKPVSARRNFDLIRLYLDASEAPDKISVQTANDLDLNSVFNYIDRTNSKPGRQYLYNLLHHPITDIDALHELDAEIEDLNIDVPARDRVELELSKLNSSSAYHIADLFLKTHQPVFQSVLSTYIKVSPFLILAAFVSLVIIPNIFSFIFLILLLVYNVVIHYTSRKKISAYTNSLPQALIMHNVAVALIKSGKFSRTEAAKESLTRLLGLKRALTLVNMESAVVGANTDIGYAVFQLFKVLFLAEPYVYTSSLKHIDKYRGDIRAVYEFTGRADALIAIQSVREGLPFFNKPGFTGIDGKLEVTDLFHPLVANCVPNSLHTTNADRGALITGSNMAGKTTFIKALGLNALLAQTIFTSCSKSYKAPVLKIQTSIKTFDNIDEQKSYFQAQASAILNIIDHSAEKETVKSLVIIDEIFRGTNTIERIAAAKSVLSYITANQNFVFVSTHDLELAELLDEDFIVYSFSDSKDGRVLVFDYILKQGLLKSTNGIAILKSMGYPESVIDEANIVSERMMNKYLV</sequence>
<evidence type="ECO:0000256" key="3">
    <source>
        <dbReference type="ARBA" id="ARBA00023125"/>
    </source>
</evidence>
<evidence type="ECO:0000256" key="2">
    <source>
        <dbReference type="ARBA" id="ARBA00022840"/>
    </source>
</evidence>
<dbReference type="PANTHER" id="PTHR11361:SF152">
    <property type="entry name" value="DNA MISMATCH REPAIR PROTEIN"/>
    <property type="match status" value="1"/>
</dbReference>
<keyword evidence="4" id="KW-0812">Transmembrane</keyword>
<dbReference type="InterPro" id="IPR036187">
    <property type="entry name" value="DNA_mismatch_repair_MutS_sf"/>
</dbReference>
<dbReference type="SMART" id="SM00534">
    <property type="entry name" value="MUTSac"/>
    <property type="match status" value="1"/>
</dbReference>
<keyword evidence="7" id="KW-1185">Reference proteome</keyword>
<feature type="transmembrane region" description="Helical" evidence="4">
    <location>
        <begin position="170"/>
        <end position="197"/>
    </location>
</feature>
<dbReference type="SUPFAM" id="SSF48334">
    <property type="entry name" value="DNA repair protein MutS, domain III"/>
    <property type="match status" value="1"/>
</dbReference>
<dbReference type="GO" id="GO:0030983">
    <property type="term" value="F:mismatched DNA binding"/>
    <property type="evidence" value="ECO:0007669"/>
    <property type="project" value="InterPro"/>
</dbReference>
<keyword evidence="4" id="KW-1133">Transmembrane helix</keyword>
<dbReference type="InterPro" id="IPR000432">
    <property type="entry name" value="DNA_mismatch_repair_MutS_C"/>
</dbReference>
<keyword evidence="4" id="KW-0472">Membrane</keyword>
<dbReference type="PANTHER" id="PTHR11361">
    <property type="entry name" value="DNA MISMATCH REPAIR PROTEIN MUTS FAMILY MEMBER"/>
    <property type="match status" value="1"/>
</dbReference>
<evidence type="ECO:0000256" key="1">
    <source>
        <dbReference type="ARBA" id="ARBA00022741"/>
    </source>
</evidence>
<accession>A0A494VRE8</accession>
<evidence type="ECO:0000313" key="7">
    <source>
        <dbReference type="Proteomes" id="UP000270046"/>
    </source>
</evidence>
<reference evidence="6 7" key="1">
    <citation type="submission" date="2018-10" db="EMBL/GenBank/DDBJ databases">
        <title>Genome sequencing of Mucilaginibacter sp. HYN0043.</title>
        <authorList>
            <person name="Kim M."/>
            <person name="Yi H."/>
        </authorList>
    </citation>
    <scope>NUCLEOTIDE SEQUENCE [LARGE SCALE GENOMIC DNA]</scope>
    <source>
        <strain evidence="6 7">HYN0043</strain>
    </source>
</reference>
<evidence type="ECO:0000313" key="6">
    <source>
        <dbReference type="EMBL" id="AYL95940.1"/>
    </source>
</evidence>
<evidence type="ECO:0000256" key="4">
    <source>
        <dbReference type="SAM" id="Phobius"/>
    </source>
</evidence>
<feature type="domain" description="DNA mismatch repair proteins mutS family" evidence="5">
    <location>
        <begin position="366"/>
        <end position="553"/>
    </location>
</feature>
<organism evidence="6 7">
    <name type="scientific">Mucilaginibacter celer</name>
    <dbReference type="NCBI Taxonomy" id="2305508"/>
    <lineage>
        <taxon>Bacteria</taxon>
        <taxon>Pseudomonadati</taxon>
        <taxon>Bacteroidota</taxon>
        <taxon>Sphingobacteriia</taxon>
        <taxon>Sphingobacteriales</taxon>
        <taxon>Sphingobacteriaceae</taxon>
        <taxon>Mucilaginibacter</taxon>
    </lineage>
</organism>
<keyword evidence="3" id="KW-0238">DNA-binding</keyword>
<evidence type="ECO:0000259" key="5">
    <source>
        <dbReference type="SMART" id="SM00534"/>
    </source>
</evidence>
<dbReference type="GO" id="GO:0140664">
    <property type="term" value="F:ATP-dependent DNA damage sensor activity"/>
    <property type="evidence" value="ECO:0007669"/>
    <property type="project" value="InterPro"/>
</dbReference>
<gene>
    <name evidence="6" type="ORF">HYN43_011865</name>
</gene>
<proteinExistence type="predicted"/>
<dbReference type="SUPFAM" id="SSF52540">
    <property type="entry name" value="P-loop containing nucleoside triphosphate hydrolases"/>
    <property type="match status" value="1"/>
</dbReference>
<dbReference type="KEGG" id="muh:HYN43_011865"/>
<feature type="transmembrane region" description="Helical" evidence="4">
    <location>
        <begin position="6"/>
        <end position="24"/>
    </location>
</feature>
<dbReference type="EMBL" id="CP032869">
    <property type="protein sequence ID" value="AYL95940.1"/>
    <property type="molecule type" value="Genomic_DNA"/>
</dbReference>
<dbReference type="OrthoDB" id="1097361at2"/>
<keyword evidence="1" id="KW-0547">Nucleotide-binding</keyword>
<name>A0A494VRE8_9SPHI</name>
<keyword evidence="2" id="KW-0067">ATP-binding</keyword>
<dbReference type="RefSeq" id="WP_119409548.1">
    <property type="nucleotide sequence ID" value="NZ_CP032869.1"/>
</dbReference>
<dbReference type="Gene3D" id="3.40.50.300">
    <property type="entry name" value="P-loop containing nucleotide triphosphate hydrolases"/>
    <property type="match status" value="1"/>
</dbReference>
<dbReference type="AlphaFoldDB" id="A0A494VRE8"/>
<dbReference type="GO" id="GO:0005524">
    <property type="term" value="F:ATP binding"/>
    <property type="evidence" value="ECO:0007669"/>
    <property type="project" value="UniProtKB-KW"/>
</dbReference>
<dbReference type="InterPro" id="IPR027417">
    <property type="entry name" value="P-loop_NTPase"/>
</dbReference>
<dbReference type="Pfam" id="PF00488">
    <property type="entry name" value="MutS_V"/>
    <property type="match status" value="1"/>
</dbReference>
<dbReference type="GO" id="GO:0005829">
    <property type="term" value="C:cytosol"/>
    <property type="evidence" value="ECO:0007669"/>
    <property type="project" value="TreeGrafter"/>
</dbReference>
<dbReference type="Proteomes" id="UP000270046">
    <property type="component" value="Chromosome"/>
</dbReference>
<dbReference type="GO" id="GO:0006298">
    <property type="term" value="P:mismatch repair"/>
    <property type="evidence" value="ECO:0007669"/>
    <property type="project" value="InterPro"/>
</dbReference>
<dbReference type="InterPro" id="IPR045076">
    <property type="entry name" value="MutS"/>
</dbReference>